<dbReference type="PANTHER" id="PTHR45772:SF9">
    <property type="entry name" value="CONSERVED COMPONENT OF ABC TRANSPORTER FOR NATURAL AMINO ACIDS"/>
    <property type="match status" value="1"/>
</dbReference>
<proteinExistence type="inferred from homology"/>
<dbReference type="EMBL" id="BSFI01000023">
    <property type="protein sequence ID" value="GLK69652.1"/>
    <property type="molecule type" value="Genomic_DNA"/>
</dbReference>
<evidence type="ECO:0000256" key="3">
    <source>
        <dbReference type="ARBA" id="ARBA00022741"/>
    </source>
</evidence>
<keyword evidence="4 6" id="KW-0067">ATP-binding</keyword>
<dbReference type="InterPro" id="IPR017871">
    <property type="entry name" value="ABC_transporter-like_CS"/>
</dbReference>
<evidence type="ECO:0000256" key="1">
    <source>
        <dbReference type="ARBA" id="ARBA00005417"/>
    </source>
</evidence>
<reference evidence="6" key="2">
    <citation type="submission" date="2023-01" db="EMBL/GenBank/DDBJ databases">
        <authorList>
            <person name="Sun Q."/>
            <person name="Evtushenko L."/>
        </authorList>
    </citation>
    <scope>NUCLEOTIDE SEQUENCE</scope>
    <source>
        <strain evidence="6">VKM B-2347</strain>
    </source>
</reference>
<dbReference type="GO" id="GO:0005524">
    <property type="term" value="F:ATP binding"/>
    <property type="evidence" value="ECO:0007669"/>
    <property type="project" value="UniProtKB-KW"/>
</dbReference>
<sequence length="263" mass="27876">MSGPSTSGSALSLLEVRGVAKRYGGLAALDGCSLTLETGRITGLIGPNGAGKTTLLNVMTGLVRPDEGRVLLSGRDVTAAAPHRFAALGVARTFQIVRELGSLTVFENLLLAPRRQSGEGVVASLFGRRKWWAEESANALKAKALLERVGLYKLADQQSGGLSGGQKKLLDLARALLLEPRLILLDEPGAGVSPPLKLEMIRLVRELNAEGVSFGLVEHDMHLVGELCDHVHVMAEGRLLVSGTFGDVVKDRRVVEAYLGVAA</sequence>
<dbReference type="Gene3D" id="3.40.50.300">
    <property type="entry name" value="P-loop containing nucleotide triphosphate hydrolases"/>
    <property type="match status" value="1"/>
</dbReference>
<dbReference type="Proteomes" id="UP001143372">
    <property type="component" value="Unassembled WGS sequence"/>
</dbReference>
<dbReference type="AlphaFoldDB" id="A0A9W6J3H3"/>
<keyword evidence="7" id="KW-1185">Reference proteome</keyword>
<keyword evidence="3" id="KW-0547">Nucleotide-binding</keyword>
<dbReference type="PROSITE" id="PS00211">
    <property type="entry name" value="ABC_TRANSPORTER_1"/>
    <property type="match status" value="1"/>
</dbReference>
<evidence type="ECO:0000259" key="5">
    <source>
        <dbReference type="PROSITE" id="PS50893"/>
    </source>
</evidence>
<accession>A0A9W6J3H3</accession>
<comment type="similarity">
    <text evidence="1">Belongs to the ABC transporter superfamily.</text>
</comment>
<evidence type="ECO:0000313" key="7">
    <source>
        <dbReference type="Proteomes" id="UP001143372"/>
    </source>
</evidence>
<dbReference type="GO" id="GO:0005886">
    <property type="term" value="C:plasma membrane"/>
    <property type="evidence" value="ECO:0007669"/>
    <property type="project" value="TreeGrafter"/>
</dbReference>
<dbReference type="PANTHER" id="PTHR45772">
    <property type="entry name" value="CONSERVED COMPONENT OF ABC TRANSPORTER FOR NATURAL AMINO ACIDS-RELATED"/>
    <property type="match status" value="1"/>
</dbReference>
<organism evidence="6 7">
    <name type="scientific">Hansschlegelia plantiphila</name>
    <dbReference type="NCBI Taxonomy" id="374655"/>
    <lineage>
        <taxon>Bacteria</taxon>
        <taxon>Pseudomonadati</taxon>
        <taxon>Pseudomonadota</taxon>
        <taxon>Alphaproteobacteria</taxon>
        <taxon>Hyphomicrobiales</taxon>
        <taxon>Methylopilaceae</taxon>
        <taxon>Hansschlegelia</taxon>
    </lineage>
</organism>
<dbReference type="InterPro" id="IPR003439">
    <property type="entry name" value="ABC_transporter-like_ATP-bd"/>
</dbReference>
<gene>
    <name evidence="6" type="ORF">GCM10008179_32900</name>
</gene>
<evidence type="ECO:0000313" key="6">
    <source>
        <dbReference type="EMBL" id="GLK69652.1"/>
    </source>
</evidence>
<dbReference type="GO" id="GO:0016887">
    <property type="term" value="F:ATP hydrolysis activity"/>
    <property type="evidence" value="ECO:0007669"/>
    <property type="project" value="InterPro"/>
</dbReference>
<reference evidence="6" key="1">
    <citation type="journal article" date="2014" name="Int. J. Syst. Evol. Microbiol.">
        <title>Complete genome sequence of Corynebacterium casei LMG S-19264T (=DSM 44701T), isolated from a smear-ripened cheese.</title>
        <authorList>
            <consortium name="US DOE Joint Genome Institute (JGI-PGF)"/>
            <person name="Walter F."/>
            <person name="Albersmeier A."/>
            <person name="Kalinowski J."/>
            <person name="Ruckert C."/>
        </authorList>
    </citation>
    <scope>NUCLEOTIDE SEQUENCE</scope>
    <source>
        <strain evidence="6">VKM B-2347</strain>
    </source>
</reference>
<dbReference type="RefSeq" id="WP_271169877.1">
    <property type="nucleotide sequence ID" value="NZ_BSFI01000023.1"/>
</dbReference>
<dbReference type="FunFam" id="3.40.50.300:FF:000421">
    <property type="entry name" value="Branched-chain amino acid ABC transporter ATP-binding protein"/>
    <property type="match status" value="1"/>
</dbReference>
<dbReference type="SMART" id="SM00382">
    <property type="entry name" value="AAA"/>
    <property type="match status" value="1"/>
</dbReference>
<dbReference type="Pfam" id="PF00005">
    <property type="entry name" value="ABC_tran"/>
    <property type="match status" value="1"/>
</dbReference>
<feature type="domain" description="ABC transporter" evidence="5">
    <location>
        <begin position="14"/>
        <end position="261"/>
    </location>
</feature>
<dbReference type="SUPFAM" id="SSF52540">
    <property type="entry name" value="P-loop containing nucleoside triphosphate hydrolases"/>
    <property type="match status" value="1"/>
</dbReference>
<dbReference type="CDD" id="cd03219">
    <property type="entry name" value="ABC_Mj1267_LivG_branched"/>
    <property type="match status" value="1"/>
</dbReference>
<evidence type="ECO:0000256" key="2">
    <source>
        <dbReference type="ARBA" id="ARBA00022448"/>
    </source>
</evidence>
<dbReference type="InterPro" id="IPR051120">
    <property type="entry name" value="ABC_AA/LPS_Transport"/>
</dbReference>
<dbReference type="PROSITE" id="PS50893">
    <property type="entry name" value="ABC_TRANSPORTER_2"/>
    <property type="match status" value="1"/>
</dbReference>
<dbReference type="InterPro" id="IPR027417">
    <property type="entry name" value="P-loop_NTPase"/>
</dbReference>
<name>A0A9W6J3H3_9HYPH</name>
<dbReference type="InterPro" id="IPR003593">
    <property type="entry name" value="AAA+_ATPase"/>
</dbReference>
<evidence type="ECO:0000256" key="4">
    <source>
        <dbReference type="ARBA" id="ARBA00022840"/>
    </source>
</evidence>
<protein>
    <submittedName>
        <fullName evidence="6">ABC transporter ATP-binding protein</fullName>
    </submittedName>
</protein>
<comment type="caution">
    <text evidence="6">The sequence shown here is derived from an EMBL/GenBank/DDBJ whole genome shotgun (WGS) entry which is preliminary data.</text>
</comment>
<keyword evidence="2" id="KW-0813">Transport</keyword>